<sequence>MSKNFVNFHILMSHSPSCLNRDDMGMQKTAVFGGTRRVRISSQSLKRAIRTSPYYEAKFGKPSERTKQLTLLRDKYRELLKDKFSASVIDTVLMAVAGVKEIKELEEKVKKGQGNDVERVKLEGTESGAVAAWSIYEIEKYCELYSQLQAEHSDDKAFQKAWDKETKKDSFKKFNDAFQNSVDIALSGRMATSGIMTSVDAALAVAHVITTHTVDGDLDWFTAVDDLTQEAGETGSAHLDTQEFSAGVFYRYASLNLAQLQENLGETSREKALEIAAHTLHMLATVIPEAKRNSTAADNPADFVCVALSDQPISLANAFEEPVKSKSGFLKPSIEQFINYKERVYQGYELDDKVAFFSLRDTSVLSGKACPSLSKLENWLKQDGEA</sequence>
<comment type="caution">
    <text evidence="1">The sequence shown here is derived from an EMBL/GenBank/DDBJ whole genome shotgun (WGS) entry which is preliminary data.</text>
</comment>
<keyword evidence="2" id="KW-1185">Reference proteome</keyword>
<evidence type="ECO:0000313" key="1">
    <source>
        <dbReference type="EMBL" id="OAI23441.1"/>
    </source>
</evidence>
<accession>A0A291IH18</accession>
<dbReference type="Proteomes" id="UP000077734">
    <property type="component" value="Unassembled WGS sequence"/>
</dbReference>
<evidence type="ECO:0000313" key="2">
    <source>
        <dbReference type="Proteomes" id="UP000077734"/>
    </source>
</evidence>
<protein>
    <submittedName>
        <fullName evidence="1">Uncharacterized protein</fullName>
    </submittedName>
</protein>
<organism evidence="1 2">
    <name type="scientific">Methylomonas koyamae</name>
    <dbReference type="NCBI Taxonomy" id="702114"/>
    <lineage>
        <taxon>Bacteria</taxon>
        <taxon>Pseudomonadati</taxon>
        <taxon>Pseudomonadota</taxon>
        <taxon>Gammaproteobacteria</taxon>
        <taxon>Methylococcales</taxon>
        <taxon>Methylococcaceae</taxon>
        <taxon>Methylomonas</taxon>
    </lineage>
</organism>
<dbReference type="KEGG" id="mko:MKLM6_1303"/>
<dbReference type="InterPro" id="IPR010148">
    <property type="entry name" value="CRISPR-assoc_prot_CT1975"/>
</dbReference>
<name>A0A291IH18_9GAMM</name>
<dbReference type="RefSeq" id="WP_064028884.1">
    <property type="nucleotide sequence ID" value="NZ_CP023669.1"/>
</dbReference>
<dbReference type="EMBL" id="LUUL01000102">
    <property type="protein sequence ID" value="OAI23441.1"/>
    <property type="molecule type" value="Genomic_DNA"/>
</dbReference>
<dbReference type="Pfam" id="PF09344">
    <property type="entry name" value="Cas_CT1975"/>
    <property type="match status" value="1"/>
</dbReference>
<reference evidence="1 2" key="1">
    <citation type="submission" date="2016-03" db="EMBL/GenBank/DDBJ databases">
        <authorList>
            <person name="Heylen K."/>
            <person name="De Vos P."/>
            <person name="Vekeman B."/>
        </authorList>
    </citation>
    <scope>NUCLEOTIDE SEQUENCE [LARGE SCALE GENOMIC DNA]</scope>
    <source>
        <strain evidence="1 2">R-49807</strain>
    </source>
</reference>
<gene>
    <name evidence="1" type="ORF">A1356_01405</name>
</gene>
<dbReference type="NCBIfam" id="TIGR01869">
    <property type="entry name" value="casC_Cse4"/>
    <property type="match status" value="1"/>
</dbReference>
<proteinExistence type="predicted"/>
<dbReference type="AlphaFoldDB" id="A0A291IH18"/>